<name>A0AAW0SZA8_SCYPA</name>
<evidence type="ECO:0000313" key="2">
    <source>
        <dbReference type="Proteomes" id="UP001487740"/>
    </source>
</evidence>
<gene>
    <name evidence="1" type="ORF">O3P69_008012</name>
</gene>
<evidence type="ECO:0000313" key="1">
    <source>
        <dbReference type="EMBL" id="KAK8380779.1"/>
    </source>
</evidence>
<dbReference type="EMBL" id="JARAKH010000041">
    <property type="protein sequence ID" value="KAK8380779.1"/>
    <property type="molecule type" value="Genomic_DNA"/>
</dbReference>
<reference evidence="1 2" key="1">
    <citation type="submission" date="2023-03" db="EMBL/GenBank/DDBJ databases">
        <title>High-quality genome of Scylla paramamosain provides insights in environmental adaptation.</title>
        <authorList>
            <person name="Zhang L."/>
        </authorList>
    </citation>
    <scope>NUCLEOTIDE SEQUENCE [LARGE SCALE GENOMIC DNA]</scope>
    <source>
        <strain evidence="1">LZ_2023a</strain>
        <tissue evidence="1">Muscle</tissue>
    </source>
</reference>
<accession>A0AAW0SZA8</accession>
<dbReference type="Proteomes" id="UP001487740">
    <property type="component" value="Unassembled WGS sequence"/>
</dbReference>
<keyword evidence="2" id="KW-1185">Reference proteome</keyword>
<proteinExistence type="predicted"/>
<sequence length="173" mass="19268">MDLNPGFPKCNGTLLSVTIKHNEDLLQTLLIITTPDTSRVFNLQHYSASLLPLDSLLLTRLLTSTRTTLYNLLREPSIGTTSVVRAGGNVTLECPAAKDTYVLLLEWKCQKCQLPGEAIVPQEVNLVEYRTESVTLFHHEGRMSLSPDTFSLSFKAGARLGLRRVFVPRQQQG</sequence>
<comment type="caution">
    <text evidence="1">The sequence shown here is derived from an EMBL/GenBank/DDBJ whole genome shotgun (WGS) entry which is preliminary data.</text>
</comment>
<protein>
    <submittedName>
        <fullName evidence="1">Uncharacterized protein</fullName>
    </submittedName>
</protein>
<organism evidence="1 2">
    <name type="scientific">Scylla paramamosain</name>
    <name type="common">Mud crab</name>
    <dbReference type="NCBI Taxonomy" id="85552"/>
    <lineage>
        <taxon>Eukaryota</taxon>
        <taxon>Metazoa</taxon>
        <taxon>Ecdysozoa</taxon>
        <taxon>Arthropoda</taxon>
        <taxon>Crustacea</taxon>
        <taxon>Multicrustacea</taxon>
        <taxon>Malacostraca</taxon>
        <taxon>Eumalacostraca</taxon>
        <taxon>Eucarida</taxon>
        <taxon>Decapoda</taxon>
        <taxon>Pleocyemata</taxon>
        <taxon>Brachyura</taxon>
        <taxon>Eubrachyura</taxon>
        <taxon>Portunoidea</taxon>
        <taxon>Portunidae</taxon>
        <taxon>Portuninae</taxon>
        <taxon>Scylla</taxon>
    </lineage>
</organism>
<dbReference type="AlphaFoldDB" id="A0AAW0SZA8"/>